<name>A0AA38SGF3_9PEZI</name>
<dbReference type="Proteomes" id="UP001174691">
    <property type="component" value="Unassembled WGS sequence"/>
</dbReference>
<organism evidence="2 3">
    <name type="scientific">Coniochaeta hoffmannii</name>
    <dbReference type="NCBI Taxonomy" id="91930"/>
    <lineage>
        <taxon>Eukaryota</taxon>
        <taxon>Fungi</taxon>
        <taxon>Dikarya</taxon>
        <taxon>Ascomycota</taxon>
        <taxon>Pezizomycotina</taxon>
        <taxon>Sordariomycetes</taxon>
        <taxon>Sordariomycetidae</taxon>
        <taxon>Coniochaetales</taxon>
        <taxon>Coniochaetaceae</taxon>
        <taxon>Coniochaeta</taxon>
    </lineage>
</organism>
<feature type="compositionally biased region" description="Low complexity" evidence="1">
    <location>
        <begin position="43"/>
        <end position="62"/>
    </location>
</feature>
<evidence type="ECO:0000313" key="2">
    <source>
        <dbReference type="EMBL" id="KAJ9161187.1"/>
    </source>
</evidence>
<feature type="region of interest" description="Disordered" evidence="1">
    <location>
        <begin position="1"/>
        <end position="250"/>
    </location>
</feature>
<feature type="compositionally biased region" description="Basic residues" evidence="1">
    <location>
        <begin position="168"/>
        <end position="179"/>
    </location>
</feature>
<feature type="compositionally biased region" description="Polar residues" evidence="1">
    <location>
        <begin position="79"/>
        <end position="99"/>
    </location>
</feature>
<gene>
    <name evidence="2" type="ORF">NKR19_g2482</name>
</gene>
<dbReference type="AlphaFoldDB" id="A0AA38SGF3"/>
<feature type="compositionally biased region" description="Low complexity" evidence="1">
    <location>
        <begin position="1"/>
        <end position="14"/>
    </location>
</feature>
<sequence>MPASSSSAKQSGGQNLIPDRLPDGFACSSGTAPAPRGRRAATRFRAPVNSPSSQSPFSRHSPAAYQGNKSLTRADTDRTIPSTTTYSSTQATESLSRQTAADGAASPSGQNVSPWVQHLNSEENAASPSPEESVRRTRRPLWARILRKLFPRGRGVGGGARPGGIKRLWQRVRPRRRGAKPAGPPETAPRRTTAKPARPPHGPNQPSGRNRPTNFTPAVRTESWGLGRKKKKEKIVTEGQQQQRHGTARGATCETLLPENDERARHQPLVGAANSVFMAASATGAGGGGGGGF</sequence>
<accession>A0AA38SGF3</accession>
<proteinExistence type="predicted"/>
<evidence type="ECO:0000256" key="1">
    <source>
        <dbReference type="SAM" id="MobiDB-lite"/>
    </source>
</evidence>
<keyword evidence="3" id="KW-1185">Reference proteome</keyword>
<protein>
    <submittedName>
        <fullName evidence="2">Uncharacterized protein</fullName>
    </submittedName>
</protein>
<dbReference type="EMBL" id="JANBVN010000025">
    <property type="protein sequence ID" value="KAJ9161187.1"/>
    <property type="molecule type" value="Genomic_DNA"/>
</dbReference>
<feature type="compositionally biased region" description="Polar residues" evidence="1">
    <location>
        <begin position="204"/>
        <end position="216"/>
    </location>
</feature>
<feature type="compositionally biased region" description="Basic residues" evidence="1">
    <location>
        <begin position="136"/>
        <end position="151"/>
    </location>
</feature>
<comment type="caution">
    <text evidence="2">The sequence shown here is derived from an EMBL/GenBank/DDBJ whole genome shotgun (WGS) entry which is preliminary data.</text>
</comment>
<reference evidence="2" key="1">
    <citation type="submission" date="2022-07" db="EMBL/GenBank/DDBJ databases">
        <title>Fungi with potential for degradation of polypropylene.</title>
        <authorList>
            <person name="Gostincar C."/>
        </authorList>
    </citation>
    <scope>NUCLEOTIDE SEQUENCE</scope>
    <source>
        <strain evidence="2">EXF-13287</strain>
    </source>
</reference>
<feature type="compositionally biased region" description="Low complexity" evidence="1">
    <location>
        <begin position="122"/>
        <end position="131"/>
    </location>
</feature>
<evidence type="ECO:0000313" key="3">
    <source>
        <dbReference type="Proteomes" id="UP001174691"/>
    </source>
</evidence>